<evidence type="ECO:0000256" key="1">
    <source>
        <dbReference type="ARBA" id="ARBA00006763"/>
    </source>
</evidence>
<evidence type="ECO:0000256" key="2">
    <source>
        <dbReference type="RuleBase" id="RU363015"/>
    </source>
</evidence>
<comment type="catalytic activity">
    <reaction evidence="2">
        <text>N(6)-(dimethylallyl)adenosine 5'-phosphate + H2O = N(6)-dimethylallyladenine + D-ribose 5-phosphate</text>
        <dbReference type="Rhea" id="RHEA:48560"/>
        <dbReference type="ChEBI" id="CHEBI:15377"/>
        <dbReference type="ChEBI" id="CHEBI:17660"/>
        <dbReference type="ChEBI" id="CHEBI:57526"/>
        <dbReference type="ChEBI" id="CHEBI:78346"/>
        <dbReference type="EC" id="3.2.2.n1"/>
    </reaction>
</comment>
<accession>A0A4Q7NPL7</accession>
<dbReference type="Pfam" id="PF03641">
    <property type="entry name" value="Lysine_decarbox"/>
    <property type="match status" value="1"/>
</dbReference>
<evidence type="ECO:0000313" key="3">
    <source>
        <dbReference type="EMBL" id="RZS87254.1"/>
    </source>
</evidence>
<dbReference type="OrthoDB" id="9801098at2"/>
<dbReference type="EMBL" id="SGXD01000003">
    <property type="protein sequence ID" value="RZS87254.1"/>
    <property type="molecule type" value="Genomic_DNA"/>
</dbReference>
<dbReference type="Proteomes" id="UP000293638">
    <property type="component" value="Unassembled WGS sequence"/>
</dbReference>
<dbReference type="Gene3D" id="3.40.50.450">
    <property type="match status" value="1"/>
</dbReference>
<comment type="caution">
    <text evidence="3">The sequence shown here is derived from an EMBL/GenBank/DDBJ whole genome shotgun (WGS) entry which is preliminary data.</text>
</comment>
<organism evidence="3 4">
    <name type="scientific">Motilibacter rhizosphaerae</name>
    <dbReference type="NCBI Taxonomy" id="598652"/>
    <lineage>
        <taxon>Bacteria</taxon>
        <taxon>Bacillati</taxon>
        <taxon>Actinomycetota</taxon>
        <taxon>Actinomycetes</taxon>
        <taxon>Motilibacterales</taxon>
        <taxon>Motilibacteraceae</taxon>
        <taxon>Motilibacter</taxon>
    </lineage>
</organism>
<proteinExistence type="inferred from homology"/>
<gene>
    <name evidence="3" type="ORF">EV189_2679</name>
</gene>
<evidence type="ECO:0000313" key="4">
    <source>
        <dbReference type="Proteomes" id="UP000293638"/>
    </source>
</evidence>
<comment type="similarity">
    <text evidence="1 2">Belongs to the LOG family.</text>
</comment>
<dbReference type="AlphaFoldDB" id="A0A4Q7NPL7"/>
<name>A0A4Q7NPL7_9ACTN</name>
<dbReference type="SUPFAM" id="SSF102405">
    <property type="entry name" value="MCP/YpsA-like"/>
    <property type="match status" value="1"/>
</dbReference>
<protein>
    <recommendedName>
        <fullName evidence="2">Cytokinin riboside 5'-monophosphate phosphoribohydrolase</fullName>
        <ecNumber evidence="2">3.2.2.n1</ecNumber>
    </recommendedName>
</protein>
<sequence>MAAICVFCASAEAIDESYKELAAEVGTQIARRGHSLVSGGGRVSMMGRVARAARAGGARTYGVIPRALHELEVGDTDSDELVLTDTMRERKALMDEHADAFLALPGGIGTLEELFEIWVARSLGMHSKPVVVLDPDGTYAPLREQVELLAQRGFVRPEALHACHWATTPEEALDTVERVWAEEGHDPSRERAVEEMLEADL</sequence>
<dbReference type="RefSeq" id="WP_130493396.1">
    <property type="nucleotide sequence ID" value="NZ_SGXD01000003.1"/>
</dbReference>
<dbReference type="InterPro" id="IPR031100">
    <property type="entry name" value="LOG_fam"/>
</dbReference>
<dbReference type="InterPro" id="IPR005269">
    <property type="entry name" value="LOG"/>
</dbReference>
<dbReference type="EC" id="3.2.2.n1" evidence="2"/>
<dbReference type="PANTHER" id="PTHR31223">
    <property type="entry name" value="LOG FAMILY PROTEIN YJL055W"/>
    <property type="match status" value="1"/>
</dbReference>
<keyword evidence="2" id="KW-0203">Cytokinin biosynthesis</keyword>
<dbReference type="PANTHER" id="PTHR31223:SF70">
    <property type="entry name" value="LOG FAMILY PROTEIN YJL055W"/>
    <property type="match status" value="1"/>
</dbReference>
<dbReference type="GO" id="GO:0102682">
    <property type="term" value="F:cytokinin riboside 5'-monophosphate phosphoribohydrolase activity"/>
    <property type="evidence" value="ECO:0007669"/>
    <property type="project" value="RHEA"/>
</dbReference>
<comment type="catalytic activity">
    <reaction evidence="2">
        <text>9-ribosyl-trans-zeatin 5'-phosphate + H2O = trans-zeatin + D-ribose 5-phosphate</text>
        <dbReference type="Rhea" id="RHEA:48564"/>
        <dbReference type="ChEBI" id="CHEBI:15377"/>
        <dbReference type="ChEBI" id="CHEBI:16522"/>
        <dbReference type="ChEBI" id="CHEBI:78346"/>
        <dbReference type="ChEBI" id="CHEBI:87947"/>
        <dbReference type="EC" id="3.2.2.n1"/>
    </reaction>
</comment>
<keyword evidence="4" id="KW-1185">Reference proteome</keyword>
<reference evidence="3 4" key="1">
    <citation type="submission" date="2019-02" db="EMBL/GenBank/DDBJ databases">
        <title>Genomic Encyclopedia of Type Strains, Phase IV (KMG-IV): sequencing the most valuable type-strain genomes for metagenomic binning, comparative biology and taxonomic classification.</title>
        <authorList>
            <person name="Goeker M."/>
        </authorList>
    </citation>
    <scope>NUCLEOTIDE SEQUENCE [LARGE SCALE GENOMIC DNA]</scope>
    <source>
        <strain evidence="3 4">DSM 45622</strain>
    </source>
</reference>
<dbReference type="NCBIfam" id="TIGR00730">
    <property type="entry name" value="Rossman fold protein, TIGR00730 family"/>
    <property type="match status" value="1"/>
</dbReference>
<dbReference type="GO" id="GO:0005829">
    <property type="term" value="C:cytosol"/>
    <property type="evidence" value="ECO:0007669"/>
    <property type="project" value="TreeGrafter"/>
</dbReference>
<dbReference type="GO" id="GO:0009691">
    <property type="term" value="P:cytokinin biosynthetic process"/>
    <property type="evidence" value="ECO:0007669"/>
    <property type="project" value="UniProtKB-UniRule"/>
</dbReference>
<keyword evidence="2" id="KW-0378">Hydrolase</keyword>